<evidence type="ECO:0000313" key="1">
    <source>
        <dbReference type="EMBL" id="GAA4306807.1"/>
    </source>
</evidence>
<evidence type="ECO:0000313" key="2">
    <source>
        <dbReference type="Proteomes" id="UP001501844"/>
    </source>
</evidence>
<gene>
    <name evidence="1" type="ORF">GCM10023183_22280</name>
</gene>
<reference evidence="2" key="1">
    <citation type="journal article" date="2019" name="Int. J. Syst. Evol. Microbiol.">
        <title>The Global Catalogue of Microorganisms (GCM) 10K type strain sequencing project: providing services to taxonomists for standard genome sequencing and annotation.</title>
        <authorList>
            <consortium name="The Broad Institute Genomics Platform"/>
            <consortium name="The Broad Institute Genome Sequencing Center for Infectious Disease"/>
            <person name="Wu L."/>
            <person name="Ma J."/>
        </authorList>
    </citation>
    <scope>NUCLEOTIDE SEQUENCE [LARGE SCALE GENOMIC DNA]</scope>
    <source>
        <strain evidence="2">JCM 17917</strain>
    </source>
</reference>
<dbReference type="EMBL" id="BAABGX010000002">
    <property type="protein sequence ID" value="GAA4306807.1"/>
    <property type="molecule type" value="Genomic_DNA"/>
</dbReference>
<keyword evidence="2" id="KW-1185">Reference proteome</keyword>
<protein>
    <submittedName>
        <fullName evidence="1">Uncharacterized protein</fullName>
    </submittedName>
</protein>
<sequence length="68" mass="7678">MPVQVEIYASHCAQDKSLLQLQDFQVTGTDPEEVEDKEDSVTEAQKNFARKGLEAIANSWLEKLNLVK</sequence>
<organism evidence="1 2">
    <name type="scientific">Nibribacter koreensis</name>
    <dbReference type="NCBI Taxonomy" id="1084519"/>
    <lineage>
        <taxon>Bacteria</taxon>
        <taxon>Pseudomonadati</taxon>
        <taxon>Bacteroidota</taxon>
        <taxon>Cytophagia</taxon>
        <taxon>Cytophagales</taxon>
        <taxon>Hymenobacteraceae</taxon>
        <taxon>Nibribacter</taxon>
    </lineage>
</organism>
<comment type="caution">
    <text evidence="1">The sequence shown here is derived from an EMBL/GenBank/DDBJ whole genome shotgun (WGS) entry which is preliminary data.</text>
</comment>
<accession>A0ABP8FLQ7</accession>
<name>A0ABP8FLQ7_9BACT</name>
<dbReference type="Proteomes" id="UP001501844">
    <property type="component" value="Unassembled WGS sequence"/>
</dbReference>
<proteinExistence type="predicted"/>